<dbReference type="Proteomes" id="UP000177528">
    <property type="component" value="Unassembled WGS sequence"/>
</dbReference>
<evidence type="ECO:0000313" key="8">
    <source>
        <dbReference type="EMBL" id="OGY34412.1"/>
    </source>
</evidence>
<comment type="cofactor">
    <cofactor evidence="7">
        <name>Zn(2+)</name>
        <dbReference type="ChEBI" id="CHEBI:29105"/>
    </cofactor>
    <text evidence="7">Binds 1 zinc ion.</text>
</comment>
<comment type="caution">
    <text evidence="8">The sequence shown here is derived from an EMBL/GenBank/DDBJ whole genome shotgun (WGS) entry which is preliminary data.</text>
</comment>
<dbReference type="EMBL" id="MHHR01000014">
    <property type="protein sequence ID" value="OGY34412.1"/>
    <property type="molecule type" value="Genomic_DNA"/>
</dbReference>
<dbReference type="GO" id="GO:0008270">
    <property type="term" value="F:zinc ion binding"/>
    <property type="evidence" value="ECO:0007669"/>
    <property type="project" value="UniProtKB-UniRule"/>
</dbReference>
<keyword evidence="2 7" id="KW-0540">Nuclease</keyword>
<gene>
    <name evidence="7" type="primary">ybeY</name>
    <name evidence="8" type="ORF">A3D99_02775</name>
</gene>
<keyword evidence="5 7" id="KW-0378">Hydrolase</keyword>
<evidence type="ECO:0000256" key="6">
    <source>
        <dbReference type="ARBA" id="ARBA00022833"/>
    </source>
</evidence>
<keyword evidence="4 7" id="KW-0255">Endonuclease</keyword>
<proteinExistence type="inferred from homology"/>
<dbReference type="InterPro" id="IPR023091">
    <property type="entry name" value="MetalPrtase_cat_dom_sf_prd"/>
</dbReference>
<feature type="binding site" evidence="7">
    <location>
        <position position="105"/>
    </location>
    <ligand>
        <name>Zn(2+)</name>
        <dbReference type="ChEBI" id="CHEBI:29105"/>
        <note>catalytic</note>
    </ligand>
</feature>
<comment type="subcellular location">
    <subcellularLocation>
        <location evidence="7">Cytoplasm</location>
    </subcellularLocation>
</comment>
<keyword evidence="7" id="KW-0698">rRNA processing</keyword>
<evidence type="ECO:0000256" key="7">
    <source>
        <dbReference type="HAMAP-Rule" id="MF_00009"/>
    </source>
</evidence>
<keyword evidence="7" id="KW-0690">Ribosome biogenesis</keyword>
<feature type="binding site" evidence="7">
    <location>
        <position position="99"/>
    </location>
    <ligand>
        <name>Zn(2+)</name>
        <dbReference type="ChEBI" id="CHEBI:29105"/>
        <note>catalytic</note>
    </ligand>
</feature>
<dbReference type="NCBIfam" id="TIGR00043">
    <property type="entry name" value="rRNA maturation RNase YbeY"/>
    <property type="match status" value="1"/>
</dbReference>
<protein>
    <recommendedName>
        <fullName evidence="7">Endoribonuclease YbeY</fullName>
        <ecNumber evidence="7">3.1.-.-</ecNumber>
    </recommendedName>
</protein>
<comment type="similarity">
    <text evidence="1 7">Belongs to the endoribonuclease YbeY family.</text>
</comment>
<dbReference type="PANTHER" id="PTHR46986">
    <property type="entry name" value="ENDORIBONUCLEASE YBEY, CHLOROPLASTIC"/>
    <property type="match status" value="1"/>
</dbReference>
<comment type="function">
    <text evidence="7">Single strand-specific metallo-endoribonuclease involved in late-stage 70S ribosome quality control and in maturation of the 3' terminus of the 16S rRNA.</text>
</comment>
<dbReference type="GO" id="GO:0004521">
    <property type="term" value="F:RNA endonuclease activity"/>
    <property type="evidence" value="ECO:0007669"/>
    <property type="project" value="UniProtKB-UniRule"/>
</dbReference>
<evidence type="ECO:0000256" key="2">
    <source>
        <dbReference type="ARBA" id="ARBA00022722"/>
    </source>
</evidence>
<dbReference type="HAMAP" id="MF_00009">
    <property type="entry name" value="Endoribonucl_YbeY"/>
    <property type="match status" value="1"/>
</dbReference>
<keyword evidence="6 7" id="KW-0862">Zinc</keyword>
<evidence type="ECO:0000256" key="5">
    <source>
        <dbReference type="ARBA" id="ARBA00022801"/>
    </source>
</evidence>
<evidence type="ECO:0000313" key="9">
    <source>
        <dbReference type="Proteomes" id="UP000177528"/>
    </source>
</evidence>
<dbReference type="GO" id="GO:0006364">
    <property type="term" value="P:rRNA processing"/>
    <property type="evidence" value="ECO:0007669"/>
    <property type="project" value="UniProtKB-UniRule"/>
</dbReference>
<organism evidence="8 9">
    <name type="scientific">Candidatus Andersenbacteria bacterium RIFCSPHIGHO2_12_FULL_45_11</name>
    <dbReference type="NCBI Taxonomy" id="1797281"/>
    <lineage>
        <taxon>Bacteria</taxon>
        <taxon>Candidatus Anderseniibacteriota</taxon>
    </lineage>
</organism>
<reference evidence="8 9" key="1">
    <citation type="journal article" date="2016" name="Nat. Commun.">
        <title>Thousands of microbial genomes shed light on interconnected biogeochemical processes in an aquifer system.</title>
        <authorList>
            <person name="Anantharaman K."/>
            <person name="Brown C.T."/>
            <person name="Hug L.A."/>
            <person name="Sharon I."/>
            <person name="Castelle C.J."/>
            <person name="Probst A.J."/>
            <person name="Thomas B.C."/>
            <person name="Singh A."/>
            <person name="Wilkins M.J."/>
            <person name="Karaoz U."/>
            <person name="Brodie E.L."/>
            <person name="Williams K.H."/>
            <person name="Hubbard S.S."/>
            <person name="Banfield J.F."/>
        </authorList>
    </citation>
    <scope>NUCLEOTIDE SEQUENCE [LARGE SCALE GENOMIC DNA]</scope>
</reference>
<name>A0A1G1X313_9BACT</name>
<dbReference type="AlphaFoldDB" id="A0A1G1X313"/>
<dbReference type="SUPFAM" id="SSF55486">
    <property type="entry name" value="Metalloproteases ('zincins'), catalytic domain"/>
    <property type="match status" value="1"/>
</dbReference>
<keyword evidence="7" id="KW-0963">Cytoplasm</keyword>
<dbReference type="PANTHER" id="PTHR46986:SF1">
    <property type="entry name" value="ENDORIBONUCLEASE YBEY, CHLOROPLASTIC"/>
    <property type="match status" value="1"/>
</dbReference>
<evidence type="ECO:0000256" key="1">
    <source>
        <dbReference type="ARBA" id="ARBA00010875"/>
    </source>
</evidence>
<keyword evidence="3 7" id="KW-0479">Metal-binding</keyword>
<dbReference type="GO" id="GO:0005737">
    <property type="term" value="C:cytoplasm"/>
    <property type="evidence" value="ECO:0007669"/>
    <property type="project" value="UniProtKB-SubCell"/>
</dbReference>
<sequence length="137" mass="15374">MPFDIEYAALWDAVCTRFPERKNDSVSVRVVSVEEITDLNSRYRNKNSATNVLTFSYTDTAAYEHDIALCIDVAEQEAAQRGVPLRDYIALLVVHAMLHAAGLDHEQSLTEDKKTRALEKEVLSECGFVSTSLSDVY</sequence>
<evidence type="ECO:0000256" key="3">
    <source>
        <dbReference type="ARBA" id="ARBA00022723"/>
    </source>
</evidence>
<feature type="binding site" evidence="7">
    <location>
        <position position="95"/>
    </location>
    <ligand>
        <name>Zn(2+)</name>
        <dbReference type="ChEBI" id="CHEBI:29105"/>
        <note>catalytic</note>
    </ligand>
</feature>
<dbReference type="GO" id="GO:0004222">
    <property type="term" value="F:metalloendopeptidase activity"/>
    <property type="evidence" value="ECO:0007669"/>
    <property type="project" value="InterPro"/>
</dbReference>
<dbReference type="EC" id="3.1.-.-" evidence="7"/>
<dbReference type="Gene3D" id="3.40.390.30">
    <property type="entry name" value="Metalloproteases ('zincins'), catalytic domain"/>
    <property type="match status" value="1"/>
</dbReference>
<accession>A0A1G1X313</accession>
<dbReference type="InterPro" id="IPR002036">
    <property type="entry name" value="YbeY"/>
</dbReference>
<dbReference type="Pfam" id="PF02130">
    <property type="entry name" value="YbeY"/>
    <property type="match status" value="1"/>
</dbReference>
<evidence type="ECO:0000256" key="4">
    <source>
        <dbReference type="ARBA" id="ARBA00022759"/>
    </source>
</evidence>